<dbReference type="GO" id="GO:0016787">
    <property type="term" value="F:hydrolase activity"/>
    <property type="evidence" value="ECO:0007669"/>
    <property type="project" value="UniProtKB-KW"/>
</dbReference>
<name>A0ABV9HRW8_9MICO</name>
<dbReference type="EMBL" id="JBHSFI010000012">
    <property type="protein sequence ID" value="MFC4632155.1"/>
    <property type="molecule type" value="Genomic_DNA"/>
</dbReference>
<dbReference type="Gene3D" id="3.40.50.1820">
    <property type="entry name" value="alpha/beta hydrolase"/>
    <property type="match status" value="1"/>
</dbReference>
<dbReference type="InterPro" id="IPR000639">
    <property type="entry name" value="Epox_hydrolase-like"/>
</dbReference>
<dbReference type="Pfam" id="PF00561">
    <property type="entry name" value="Abhydrolase_1"/>
    <property type="match status" value="1"/>
</dbReference>
<dbReference type="Proteomes" id="UP001596011">
    <property type="component" value="Unassembled WGS sequence"/>
</dbReference>
<protein>
    <submittedName>
        <fullName evidence="3">Alpha/beta fold hydrolase</fullName>
    </submittedName>
</protein>
<evidence type="ECO:0000313" key="3">
    <source>
        <dbReference type="EMBL" id="MFC4632155.1"/>
    </source>
</evidence>
<dbReference type="RefSeq" id="WP_377142512.1">
    <property type="nucleotide sequence ID" value="NZ_JBHSFI010000012.1"/>
</dbReference>
<organism evidence="3 4">
    <name type="scientific">Promicromonospora alba</name>
    <dbReference type="NCBI Taxonomy" id="1616110"/>
    <lineage>
        <taxon>Bacteria</taxon>
        <taxon>Bacillati</taxon>
        <taxon>Actinomycetota</taxon>
        <taxon>Actinomycetes</taxon>
        <taxon>Micrococcales</taxon>
        <taxon>Promicromonosporaceae</taxon>
        <taxon>Promicromonospora</taxon>
    </lineage>
</organism>
<sequence>MDTPFREIYYEHSISTPAKRVAMPAPEPRSTRCADAAVWSPPLPEAPGFDHLVVETPGLHTHVAVVGKGDPVVLLHGFPEHWWQWHAIAPVITAAGYRVICPDLRGAGWTVADDPHIERKTRLRDLLALLDVLDIERAHVVSHDMGTITAMQLTYEHPERVRAAVQLSVPPGFMSFSPKLLPGFEHLPAFIWHRPGASVRGTFSERYAARPMSEATVDAHLAPMRLPEIDSAVRPLCRRMILPEALRIMRGIYRRRRLTVPTLAVFGRRDRPWTEENMGRACRDPERYADRFELAYVDDAAHFITDDAPAAVADVTLDWFERAA</sequence>
<evidence type="ECO:0000313" key="4">
    <source>
        <dbReference type="Proteomes" id="UP001596011"/>
    </source>
</evidence>
<accession>A0ABV9HRW8</accession>
<gene>
    <name evidence="3" type="ORF">ACFO6V_28190</name>
</gene>
<dbReference type="PANTHER" id="PTHR43329">
    <property type="entry name" value="EPOXIDE HYDROLASE"/>
    <property type="match status" value="1"/>
</dbReference>
<feature type="domain" description="AB hydrolase-1" evidence="2">
    <location>
        <begin position="71"/>
        <end position="172"/>
    </location>
</feature>
<keyword evidence="1 3" id="KW-0378">Hydrolase</keyword>
<reference evidence="4" key="1">
    <citation type="journal article" date="2019" name="Int. J. Syst. Evol. Microbiol.">
        <title>The Global Catalogue of Microorganisms (GCM) 10K type strain sequencing project: providing services to taxonomists for standard genome sequencing and annotation.</title>
        <authorList>
            <consortium name="The Broad Institute Genomics Platform"/>
            <consortium name="The Broad Institute Genome Sequencing Center for Infectious Disease"/>
            <person name="Wu L."/>
            <person name="Ma J."/>
        </authorList>
    </citation>
    <scope>NUCLEOTIDE SEQUENCE [LARGE SCALE GENOMIC DNA]</scope>
    <source>
        <strain evidence="4">CCUG 42722</strain>
    </source>
</reference>
<evidence type="ECO:0000259" key="2">
    <source>
        <dbReference type="Pfam" id="PF00561"/>
    </source>
</evidence>
<proteinExistence type="predicted"/>
<evidence type="ECO:0000256" key="1">
    <source>
        <dbReference type="ARBA" id="ARBA00022801"/>
    </source>
</evidence>
<keyword evidence="4" id="KW-1185">Reference proteome</keyword>
<dbReference type="InterPro" id="IPR000073">
    <property type="entry name" value="AB_hydrolase_1"/>
</dbReference>
<dbReference type="InterPro" id="IPR029058">
    <property type="entry name" value="AB_hydrolase_fold"/>
</dbReference>
<comment type="caution">
    <text evidence="3">The sequence shown here is derived from an EMBL/GenBank/DDBJ whole genome shotgun (WGS) entry which is preliminary data.</text>
</comment>
<dbReference type="PRINTS" id="PR00111">
    <property type="entry name" value="ABHYDROLASE"/>
</dbReference>
<dbReference type="PRINTS" id="PR00412">
    <property type="entry name" value="EPOXHYDRLASE"/>
</dbReference>
<dbReference type="SUPFAM" id="SSF53474">
    <property type="entry name" value="alpha/beta-Hydrolases"/>
    <property type="match status" value="1"/>
</dbReference>